<dbReference type="InterPro" id="IPR015413">
    <property type="entry name" value="Methionyl/Leucyl_tRNA_Synth"/>
</dbReference>
<dbReference type="NCBIfam" id="TIGR00398">
    <property type="entry name" value="metG"/>
    <property type="match status" value="1"/>
</dbReference>
<keyword evidence="7 10" id="KW-0030">Aminoacyl-tRNA synthetase</keyword>
<keyword evidence="13" id="KW-1185">Reference proteome</keyword>
<dbReference type="InterPro" id="IPR023457">
    <property type="entry name" value="Met-tRNA_synth_2"/>
</dbReference>
<dbReference type="InterPro" id="IPR033911">
    <property type="entry name" value="MetRS_core"/>
</dbReference>
<keyword evidence="5 10" id="KW-0067">ATP-binding</keyword>
<dbReference type="PRINTS" id="PR01041">
    <property type="entry name" value="TRNASYNTHMET"/>
</dbReference>
<dbReference type="Gene3D" id="2.170.220.10">
    <property type="match status" value="1"/>
</dbReference>
<evidence type="ECO:0000256" key="6">
    <source>
        <dbReference type="ARBA" id="ARBA00022917"/>
    </source>
</evidence>
<comment type="catalytic activity">
    <reaction evidence="8">
        <text>tRNA(Met) + L-methionine + ATP = L-methionyl-tRNA(Met) + AMP + diphosphate</text>
        <dbReference type="Rhea" id="RHEA:13481"/>
        <dbReference type="Rhea" id="RHEA-COMP:9667"/>
        <dbReference type="Rhea" id="RHEA-COMP:9698"/>
        <dbReference type="ChEBI" id="CHEBI:30616"/>
        <dbReference type="ChEBI" id="CHEBI:33019"/>
        <dbReference type="ChEBI" id="CHEBI:57844"/>
        <dbReference type="ChEBI" id="CHEBI:78442"/>
        <dbReference type="ChEBI" id="CHEBI:78530"/>
        <dbReference type="ChEBI" id="CHEBI:456215"/>
        <dbReference type="EC" id="6.1.1.10"/>
    </reaction>
</comment>
<dbReference type="Proteomes" id="UP001337655">
    <property type="component" value="Unassembled WGS sequence"/>
</dbReference>
<name>A0AAV9NWB2_9PEZI</name>
<dbReference type="EC" id="6.1.1.10" evidence="2"/>
<evidence type="ECO:0000256" key="4">
    <source>
        <dbReference type="ARBA" id="ARBA00022741"/>
    </source>
</evidence>
<evidence type="ECO:0000256" key="1">
    <source>
        <dbReference type="ARBA" id="ARBA00005594"/>
    </source>
</evidence>
<proteinExistence type="inferred from homology"/>
<comment type="caution">
    <text evidence="12">The sequence shown here is derived from an EMBL/GenBank/DDBJ whole genome shotgun (WGS) entry which is preliminary data.</text>
</comment>
<evidence type="ECO:0000256" key="2">
    <source>
        <dbReference type="ARBA" id="ARBA00012838"/>
    </source>
</evidence>
<dbReference type="AlphaFoldDB" id="A0AAV9NWB2"/>
<evidence type="ECO:0000256" key="5">
    <source>
        <dbReference type="ARBA" id="ARBA00022840"/>
    </source>
</evidence>
<dbReference type="SUPFAM" id="SSF52374">
    <property type="entry name" value="Nucleotidylyl transferase"/>
    <property type="match status" value="1"/>
</dbReference>
<evidence type="ECO:0000256" key="10">
    <source>
        <dbReference type="RuleBase" id="RU363039"/>
    </source>
</evidence>
<evidence type="ECO:0000256" key="9">
    <source>
        <dbReference type="ARBA" id="ARBA00068817"/>
    </source>
</evidence>
<dbReference type="Pfam" id="PF09334">
    <property type="entry name" value="tRNA-synt_1g"/>
    <property type="match status" value="1"/>
</dbReference>
<dbReference type="PANTHER" id="PTHR43326">
    <property type="entry name" value="METHIONYL-TRNA SYNTHETASE"/>
    <property type="match status" value="1"/>
</dbReference>
<dbReference type="GO" id="GO:0004825">
    <property type="term" value="F:methionine-tRNA ligase activity"/>
    <property type="evidence" value="ECO:0007669"/>
    <property type="project" value="UniProtKB-EC"/>
</dbReference>
<dbReference type="GeneID" id="89931572"/>
<dbReference type="CDD" id="cd00814">
    <property type="entry name" value="MetRS_core"/>
    <property type="match status" value="1"/>
</dbReference>
<reference evidence="12 13" key="1">
    <citation type="submission" date="2023-08" db="EMBL/GenBank/DDBJ databases">
        <title>Black Yeasts Isolated from many extreme environments.</title>
        <authorList>
            <person name="Coleine C."/>
            <person name="Stajich J.E."/>
            <person name="Selbmann L."/>
        </authorList>
    </citation>
    <scope>NUCLEOTIDE SEQUENCE [LARGE SCALE GENOMIC DNA]</scope>
    <source>
        <strain evidence="12 13">CCFEE 5935</strain>
    </source>
</reference>
<sequence length="595" mass="68228">MGDRARSLIARQWRPQWICHSCQQRQPQYRPLATSSLTPAEQNKPYYVTTPIFYVNAAPHVGHMYTMILTDVLKRWQQMKNRKAILLTGTDEHGMKVQRAAAKAGVEPQEFCDKGAEVFKELAGSIDISNDIFMRTSDKKHKEAVEYAWQMLEQRGYIYESKHEGWYSVSDETFYPQGQVQLIVDPPTGRKIMASIETGKEVEWTSERNYHFRLSAFREDLLEFYKQNPKFIVPQTRMNEIVRQVSDGLEDLSISRPVERLTWGVRVPTDPSQTMYVWLDALLNYATGVGYPFTPGSEAASGWPADVHVVGKDIIRFHCIYWPAFLMALDLPLPKQVLTTAHWTLGKQKMSKSVGNVVNPIFALERFGTDVMRWYLVHDGGITDDADYDNIHIVEKYKKGLQGGIGNLTSRVLKGRGWNLRRAVESFARPHLDPAHFLNETDTLGRDTYNHLQVLPTEANNLMDDLLPNKALQRIMDSIYTANAYVQHAAPWSLVKMRQAEEQSLSANKKRIEQLDRDAHRIVFVTGETLRMVGIMLQPFMPVKAKELLDMLGVVEERRNWEWCAVGKDDGYGVSMKDLGKRGDGQLFPMLINQW</sequence>
<dbReference type="InterPro" id="IPR009080">
    <property type="entry name" value="tRNAsynth_Ia_anticodon-bd"/>
</dbReference>
<keyword evidence="4 10" id="KW-0547">Nucleotide-binding</keyword>
<dbReference type="SUPFAM" id="SSF47323">
    <property type="entry name" value="Anticodon-binding domain of a subclass of class I aminoacyl-tRNA synthetases"/>
    <property type="match status" value="1"/>
</dbReference>
<dbReference type="Gene3D" id="3.40.50.620">
    <property type="entry name" value="HUPs"/>
    <property type="match status" value="1"/>
</dbReference>
<dbReference type="GO" id="GO:0005524">
    <property type="term" value="F:ATP binding"/>
    <property type="evidence" value="ECO:0007669"/>
    <property type="project" value="UniProtKB-KW"/>
</dbReference>
<dbReference type="GO" id="GO:0006431">
    <property type="term" value="P:methionyl-tRNA aminoacylation"/>
    <property type="evidence" value="ECO:0007669"/>
    <property type="project" value="InterPro"/>
</dbReference>
<keyword evidence="3 10" id="KW-0436">Ligase</keyword>
<dbReference type="RefSeq" id="XP_064654480.1">
    <property type="nucleotide sequence ID" value="XM_064807466.1"/>
</dbReference>
<evidence type="ECO:0000256" key="7">
    <source>
        <dbReference type="ARBA" id="ARBA00023146"/>
    </source>
</evidence>
<accession>A0AAV9NWB2</accession>
<feature type="domain" description="Methionyl/Leucyl tRNA synthetase" evidence="11">
    <location>
        <begin position="46"/>
        <end position="413"/>
    </location>
</feature>
<evidence type="ECO:0000256" key="8">
    <source>
        <dbReference type="ARBA" id="ARBA00047364"/>
    </source>
</evidence>
<organism evidence="12 13">
    <name type="scientific">Saxophila tyrrhenica</name>
    <dbReference type="NCBI Taxonomy" id="1690608"/>
    <lineage>
        <taxon>Eukaryota</taxon>
        <taxon>Fungi</taxon>
        <taxon>Dikarya</taxon>
        <taxon>Ascomycota</taxon>
        <taxon>Pezizomycotina</taxon>
        <taxon>Dothideomycetes</taxon>
        <taxon>Dothideomycetidae</taxon>
        <taxon>Mycosphaerellales</taxon>
        <taxon>Extremaceae</taxon>
        <taxon>Saxophila</taxon>
    </lineage>
</organism>
<dbReference type="EMBL" id="JAVRRT010000021">
    <property type="protein sequence ID" value="KAK5164152.1"/>
    <property type="molecule type" value="Genomic_DNA"/>
</dbReference>
<comment type="similarity">
    <text evidence="1 10">Belongs to the class-I aminoacyl-tRNA synthetase family.</text>
</comment>
<dbReference type="InterPro" id="IPR014729">
    <property type="entry name" value="Rossmann-like_a/b/a_fold"/>
</dbReference>
<protein>
    <recommendedName>
        <fullName evidence="9">Probable methionine--tRNA ligase, mitochondrial</fullName>
        <ecNumber evidence="2">6.1.1.10</ecNumber>
    </recommendedName>
</protein>
<dbReference type="Gene3D" id="1.10.730.10">
    <property type="entry name" value="Isoleucyl-tRNA Synthetase, Domain 1"/>
    <property type="match status" value="1"/>
</dbReference>
<dbReference type="FunFam" id="2.170.220.10:FF:000001">
    <property type="entry name" value="methionine--tRNA ligase, mitochondrial"/>
    <property type="match status" value="1"/>
</dbReference>
<evidence type="ECO:0000313" key="13">
    <source>
        <dbReference type="Proteomes" id="UP001337655"/>
    </source>
</evidence>
<dbReference type="PANTHER" id="PTHR43326:SF1">
    <property type="entry name" value="METHIONINE--TRNA LIGASE, MITOCHONDRIAL"/>
    <property type="match status" value="1"/>
</dbReference>
<dbReference type="GO" id="GO:0005739">
    <property type="term" value="C:mitochondrion"/>
    <property type="evidence" value="ECO:0007669"/>
    <property type="project" value="UniProtKB-ARBA"/>
</dbReference>
<dbReference type="InterPro" id="IPR014758">
    <property type="entry name" value="Met-tRNA_synth"/>
</dbReference>
<evidence type="ECO:0000256" key="3">
    <source>
        <dbReference type="ARBA" id="ARBA00022598"/>
    </source>
</evidence>
<evidence type="ECO:0000259" key="11">
    <source>
        <dbReference type="Pfam" id="PF09334"/>
    </source>
</evidence>
<evidence type="ECO:0000313" key="12">
    <source>
        <dbReference type="EMBL" id="KAK5164152.1"/>
    </source>
</evidence>
<keyword evidence="6 10" id="KW-0648">Protein biosynthesis</keyword>
<gene>
    <name evidence="12" type="primary">MSM1</name>
    <name evidence="12" type="ORF">LTR77_010243</name>
</gene>